<comment type="caution">
    <text evidence="1">The sequence shown here is derived from an EMBL/GenBank/DDBJ whole genome shotgun (WGS) entry which is preliminary data.</text>
</comment>
<reference evidence="1" key="1">
    <citation type="journal article" date="2021" name="bioRxiv">
        <title>Whole Genome Assembly and Annotation of Northern Wild Rice, Zizania palustris L., Supports a Whole Genome Duplication in the Zizania Genus.</title>
        <authorList>
            <person name="Haas M."/>
            <person name="Kono T."/>
            <person name="Macchietto M."/>
            <person name="Millas R."/>
            <person name="McGilp L."/>
            <person name="Shao M."/>
            <person name="Duquette J."/>
            <person name="Hirsch C.N."/>
            <person name="Kimball J."/>
        </authorList>
    </citation>
    <scope>NUCLEOTIDE SEQUENCE</scope>
    <source>
        <tissue evidence="1">Fresh leaf tissue</tissue>
    </source>
</reference>
<evidence type="ECO:0000313" key="1">
    <source>
        <dbReference type="EMBL" id="KAG8061313.1"/>
    </source>
</evidence>
<reference evidence="1" key="2">
    <citation type="submission" date="2021-02" db="EMBL/GenBank/DDBJ databases">
        <authorList>
            <person name="Kimball J.A."/>
            <person name="Haas M.W."/>
            <person name="Macchietto M."/>
            <person name="Kono T."/>
            <person name="Duquette J."/>
            <person name="Shao M."/>
        </authorList>
    </citation>
    <scope>NUCLEOTIDE SEQUENCE</scope>
    <source>
        <tissue evidence="1">Fresh leaf tissue</tissue>
    </source>
</reference>
<evidence type="ECO:0000313" key="2">
    <source>
        <dbReference type="Proteomes" id="UP000729402"/>
    </source>
</evidence>
<gene>
    <name evidence="1" type="ORF">GUJ93_ZPchr0003g16517</name>
</gene>
<organism evidence="1 2">
    <name type="scientific">Zizania palustris</name>
    <name type="common">Northern wild rice</name>
    <dbReference type="NCBI Taxonomy" id="103762"/>
    <lineage>
        <taxon>Eukaryota</taxon>
        <taxon>Viridiplantae</taxon>
        <taxon>Streptophyta</taxon>
        <taxon>Embryophyta</taxon>
        <taxon>Tracheophyta</taxon>
        <taxon>Spermatophyta</taxon>
        <taxon>Magnoliopsida</taxon>
        <taxon>Liliopsida</taxon>
        <taxon>Poales</taxon>
        <taxon>Poaceae</taxon>
        <taxon>BOP clade</taxon>
        <taxon>Oryzoideae</taxon>
        <taxon>Oryzeae</taxon>
        <taxon>Zizaniinae</taxon>
        <taxon>Zizania</taxon>
    </lineage>
</organism>
<protein>
    <submittedName>
        <fullName evidence="1">Uncharacterized protein</fullName>
    </submittedName>
</protein>
<sequence length="156" mass="16484">MARPPSTGVCLVKLLAGANDQSGGRKGISGCGPFDRLSEAHGSGVLWKVGGMGCGLGFLASGSVGSHPEFVRPSPCSLDLASSIVSDRFRLPSQLSNPSGGLLALGCSASSFSHRAMRFQYLWVSDSRIDYSYLNRVLGEVTGLHPWKILSNWVVT</sequence>
<dbReference type="Proteomes" id="UP000729402">
    <property type="component" value="Unassembled WGS sequence"/>
</dbReference>
<dbReference type="EMBL" id="JAAALK010000286">
    <property type="protein sequence ID" value="KAG8061313.1"/>
    <property type="molecule type" value="Genomic_DNA"/>
</dbReference>
<keyword evidence="2" id="KW-1185">Reference proteome</keyword>
<name>A0A8J5S9W1_ZIZPA</name>
<accession>A0A8J5S9W1</accession>
<dbReference type="AlphaFoldDB" id="A0A8J5S9W1"/>
<proteinExistence type="predicted"/>